<dbReference type="Proteomes" id="UP000198508">
    <property type="component" value="Unassembled WGS sequence"/>
</dbReference>
<evidence type="ECO:0000256" key="3">
    <source>
        <dbReference type="ARBA" id="ARBA00022729"/>
    </source>
</evidence>
<dbReference type="InterPro" id="IPR025997">
    <property type="entry name" value="SBP_2_dom"/>
</dbReference>
<dbReference type="InterPro" id="IPR028082">
    <property type="entry name" value="Peripla_BP_I"/>
</dbReference>
<dbReference type="CDD" id="cd01536">
    <property type="entry name" value="PBP1_ABC_sugar_binding-like"/>
    <property type="match status" value="1"/>
</dbReference>
<dbReference type="STRING" id="460384.SAMN05216313_111129"/>
<protein>
    <submittedName>
        <fullName evidence="5">Substrate-binding protein domain-containing protein</fullName>
    </submittedName>
</protein>
<dbReference type="Pfam" id="PF13407">
    <property type="entry name" value="Peripla_BP_4"/>
    <property type="match status" value="1"/>
</dbReference>
<evidence type="ECO:0000313" key="5">
    <source>
        <dbReference type="EMBL" id="SET69461.1"/>
    </source>
</evidence>
<evidence type="ECO:0000256" key="2">
    <source>
        <dbReference type="ARBA" id="ARBA00007639"/>
    </source>
</evidence>
<dbReference type="PANTHER" id="PTHR46847">
    <property type="entry name" value="D-ALLOSE-BINDING PERIPLASMIC PROTEIN-RELATED"/>
    <property type="match status" value="1"/>
</dbReference>
<name>A0A1I0GHF2_9FIRM</name>
<dbReference type="SUPFAM" id="SSF53822">
    <property type="entry name" value="Periplasmic binding protein-like I"/>
    <property type="match status" value="1"/>
</dbReference>
<dbReference type="AlphaFoldDB" id="A0A1I0GHF2"/>
<dbReference type="GO" id="GO:0030313">
    <property type="term" value="C:cell envelope"/>
    <property type="evidence" value="ECO:0007669"/>
    <property type="project" value="UniProtKB-SubCell"/>
</dbReference>
<evidence type="ECO:0000259" key="4">
    <source>
        <dbReference type="Pfam" id="PF13407"/>
    </source>
</evidence>
<reference evidence="6" key="1">
    <citation type="submission" date="2016-10" db="EMBL/GenBank/DDBJ databases">
        <authorList>
            <person name="Varghese N."/>
            <person name="Submissions S."/>
        </authorList>
    </citation>
    <scope>NUCLEOTIDE SEQUENCE [LARGE SCALE GENOMIC DNA]</scope>
    <source>
        <strain evidence="6">NLAE-zl-G277</strain>
    </source>
</reference>
<dbReference type="GO" id="GO:0030246">
    <property type="term" value="F:carbohydrate binding"/>
    <property type="evidence" value="ECO:0007669"/>
    <property type="project" value="UniProtKB-ARBA"/>
</dbReference>
<comment type="similarity">
    <text evidence="2">Belongs to the bacterial solute-binding protein 2 family.</text>
</comment>
<evidence type="ECO:0000313" key="6">
    <source>
        <dbReference type="Proteomes" id="UP000198508"/>
    </source>
</evidence>
<feature type="domain" description="Periplasmic binding protein" evidence="4">
    <location>
        <begin position="4"/>
        <end position="104"/>
    </location>
</feature>
<gene>
    <name evidence="5" type="ORF">SAMN05216313_111129</name>
</gene>
<dbReference type="EMBL" id="FOIM01000011">
    <property type="protein sequence ID" value="SET69461.1"/>
    <property type="molecule type" value="Genomic_DNA"/>
</dbReference>
<keyword evidence="3" id="KW-0732">Signal</keyword>
<comment type="subcellular location">
    <subcellularLocation>
        <location evidence="1">Cell envelope</location>
    </subcellularLocation>
</comment>
<keyword evidence="6" id="KW-1185">Reference proteome</keyword>
<dbReference type="PANTHER" id="PTHR46847:SF1">
    <property type="entry name" value="D-ALLOSE-BINDING PERIPLASMIC PROTEIN-RELATED"/>
    <property type="match status" value="1"/>
</dbReference>
<proteinExistence type="inferred from homology"/>
<dbReference type="Gene3D" id="3.40.50.2300">
    <property type="match status" value="1"/>
</dbReference>
<sequence length="143" mass="15412">MADKYPDIVILDAQPADWEKEQAVSVMNNFLQTYDQIDGVCAINDSMAEGAAVAAEAAGRLDGMYIWGNDGESDALTMIENGQMAGTIYTNCFEQGAAAAQLAMFFMNSGLSPEYVTRTGVVDMAPVVVTKDNVDTILPADRW</sequence>
<evidence type="ECO:0000256" key="1">
    <source>
        <dbReference type="ARBA" id="ARBA00004196"/>
    </source>
</evidence>
<accession>A0A1I0GHF2</accession>
<organism evidence="5 6">
    <name type="scientific">Enterocloster lavalensis</name>
    <dbReference type="NCBI Taxonomy" id="460384"/>
    <lineage>
        <taxon>Bacteria</taxon>
        <taxon>Bacillati</taxon>
        <taxon>Bacillota</taxon>
        <taxon>Clostridia</taxon>
        <taxon>Lachnospirales</taxon>
        <taxon>Lachnospiraceae</taxon>
        <taxon>Enterocloster</taxon>
    </lineage>
</organism>